<gene>
    <name evidence="3" type="ORF">CEXT_504071</name>
</gene>
<dbReference type="InterPro" id="IPR000742">
    <property type="entry name" value="EGF"/>
</dbReference>
<dbReference type="Gene3D" id="2.10.25.10">
    <property type="entry name" value="Laminin"/>
    <property type="match status" value="1"/>
</dbReference>
<proteinExistence type="predicted"/>
<dbReference type="PROSITE" id="PS50026">
    <property type="entry name" value="EGF_3"/>
    <property type="match status" value="1"/>
</dbReference>
<dbReference type="SUPFAM" id="SSF57196">
    <property type="entry name" value="EGF/Laminin"/>
    <property type="match status" value="1"/>
</dbReference>
<evidence type="ECO:0000259" key="2">
    <source>
        <dbReference type="PROSITE" id="PS50026"/>
    </source>
</evidence>
<reference evidence="3 4" key="1">
    <citation type="submission" date="2021-06" db="EMBL/GenBank/DDBJ databases">
        <title>Caerostris extrusa draft genome.</title>
        <authorList>
            <person name="Kono N."/>
            <person name="Arakawa K."/>
        </authorList>
    </citation>
    <scope>NUCLEOTIDE SEQUENCE [LARGE SCALE GENOMIC DNA]</scope>
</reference>
<dbReference type="Proteomes" id="UP001054945">
    <property type="component" value="Unassembled WGS sequence"/>
</dbReference>
<comment type="caution">
    <text evidence="3">The sequence shown here is derived from an EMBL/GenBank/DDBJ whole genome shotgun (WGS) entry which is preliminary data.</text>
</comment>
<dbReference type="AlphaFoldDB" id="A0AAV4N314"/>
<evidence type="ECO:0000256" key="1">
    <source>
        <dbReference type="PROSITE-ProRule" id="PRU00076"/>
    </source>
</evidence>
<organism evidence="3 4">
    <name type="scientific">Caerostris extrusa</name>
    <name type="common">Bark spider</name>
    <name type="synonym">Caerostris bankana</name>
    <dbReference type="NCBI Taxonomy" id="172846"/>
    <lineage>
        <taxon>Eukaryota</taxon>
        <taxon>Metazoa</taxon>
        <taxon>Ecdysozoa</taxon>
        <taxon>Arthropoda</taxon>
        <taxon>Chelicerata</taxon>
        <taxon>Arachnida</taxon>
        <taxon>Araneae</taxon>
        <taxon>Araneomorphae</taxon>
        <taxon>Entelegynae</taxon>
        <taxon>Araneoidea</taxon>
        <taxon>Araneidae</taxon>
        <taxon>Caerostris</taxon>
    </lineage>
</organism>
<evidence type="ECO:0000313" key="3">
    <source>
        <dbReference type="EMBL" id="GIX79112.1"/>
    </source>
</evidence>
<dbReference type="EMBL" id="BPLR01020470">
    <property type="protein sequence ID" value="GIX79112.1"/>
    <property type="molecule type" value="Genomic_DNA"/>
</dbReference>
<protein>
    <recommendedName>
        <fullName evidence="2">EGF-like domain-containing protein</fullName>
    </recommendedName>
</protein>
<dbReference type="PROSITE" id="PS01186">
    <property type="entry name" value="EGF_2"/>
    <property type="match status" value="1"/>
</dbReference>
<keyword evidence="1" id="KW-0245">EGF-like domain</keyword>
<evidence type="ECO:0000313" key="4">
    <source>
        <dbReference type="Proteomes" id="UP001054945"/>
    </source>
</evidence>
<feature type="disulfide bond" evidence="1">
    <location>
        <begin position="183"/>
        <end position="192"/>
    </location>
</feature>
<keyword evidence="1" id="KW-1015">Disulfide bond</keyword>
<comment type="caution">
    <text evidence="1">Lacks conserved residue(s) required for the propagation of feature annotation.</text>
</comment>
<feature type="domain" description="EGF-like" evidence="2">
    <location>
        <begin position="163"/>
        <end position="193"/>
    </location>
</feature>
<name>A0AAV4N314_CAEEX</name>
<dbReference type="Pfam" id="PF00008">
    <property type="entry name" value="EGF"/>
    <property type="match status" value="1"/>
</dbReference>
<dbReference type="PROSITE" id="PS00022">
    <property type="entry name" value="EGF_1"/>
    <property type="match status" value="1"/>
</dbReference>
<keyword evidence="4" id="KW-1185">Reference proteome</keyword>
<dbReference type="SMART" id="SM00181">
    <property type="entry name" value="EGF"/>
    <property type="match status" value="2"/>
</dbReference>
<sequence>MESFSFDLLIMDNNGHYNMEESVGQGILIQNLKRRRDGFRFSYPIDIFIEKYNAHRHLQCDCGVYGFCSFKGGDKFCSCSPLTSEKRGKCVECDCGSYGLCVFEGSRKKCICSPPAVERDGKCVDCYCGKNSQSCRLGWFGQKMCNCHFGYVQIDGYCTEICKDDKCLHGECEAIGQGHKCKCYEGYTGSRCEKKNESG</sequence>
<accession>A0AAV4N314</accession>